<feature type="transmembrane region" description="Helical" evidence="8">
    <location>
        <begin position="240"/>
        <end position="260"/>
    </location>
</feature>
<dbReference type="PANTHER" id="PTHR42861">
    <property type="entry name" value="CALCIUM-TRANSPORTING ATPASE"/>
    <property type="match status" value="1"/>
</dbReference>
<evidence type="ECO:0000256" key="2">
    <source>
        <dbReference type="ARBA" id="ARBA00022692"/>
    </source>
</evidence>
<dbReference type="Pfam" id="PF00690">
    <property type="entry name" value="Cation_ATPase_N"/>
    <property type="match status" value="1"/>
</dbReference>
<feature type="transmembrane region" description="Helical" evidence="8">
    <location>
        <begin position="60"/>
        <end position="93"/>
    </location>
</feature>
<dbReference type="Pfam" id="PF00689">
    <property type="entry name" value="Cation_ATPase_C"/>
    <property type="match status" value="1"/>
</dbReference>
<dbReference type="GO" id="GO:0005524">
    <property type="term" value="F:ATP binding"/>
    <property type="evidence" value="ECO:0007669"/>
    <property type="project" value="UniProtKB-KW"/>
</dbReference>
<reference evidence="10 12" key="2">
    <citation type="journal article" date="2017" name="BMC Genomics">
        <title>Genomic analysis of methanogenic archaea reveals a shift towards energy conservation.</title>
        <authorList>
            <person name="Gilmore S.P."/>
            <person name="Henske J.K."/>
            <person name="Sexton J.A."/>
            <person name="Solomon K.V."/>
            <person name="Seppala S."/>
            <person name="Yoo J.I."/>
            <person name="Huyett L.M."/>
            <person name="Pressman A."/>
            <person name="Cogan J.Z."/>
            <person name="Kivenson V."/>
            <person name="Peng X."/>
            <person name="Tan Y."/>
            <person name="Valentine D.L."/>
            <person name="O'Malley M.A."/>
        </authorList>
    </citation>
    <scope>NUCLEOTIDE SEQUENCE [LARGE SCALE GENOMIC DNA]</scope>
    <source>
        <strain evidence="10 12">1R-7</strain>
    </source>
</reference>
<dbReference type="InterPro" id="IPR044492">
    <property type="entry name" value="P_typ_ATPase_HD_dom"/>
</dbReference>
<dbReference type="Gene3D" id="3.40.50.1000">
    <property type="entry name" value="HAD superfamily/HAD-like"/>
    <property type="match status" value="1"/>
</dbReference>
<dbReference type="SFLD" id="SFLDG00002">
    <property type="entry name" value="C1.7:_P-type_atpase_like"/>
    <property type="match status" value="1"/>
</dbReference>
<evidence type="ECO:0000256" key="6">
    <source>
        <dbReference type="ARBA" id="ARBA00022989"/>
    </source>
</evidence>
<dbReference type="GO" id="GO:0016887">
    <property type="term" value="F:ATP hydrolysis activity"/>
    <property type="evidence" value="ECO:0007669"/>
    <property type="project" value="InterPro"/>
</dbReference>
<dbReference type="OrthoDB" id="8588at2157"/>
<dbReference type="InterPro" id="IPR018303">
    <property type="entry name" value="ATPase_P-typ_P_site"/>
</dbReference>
<keyword evidence="2 8" id="KW-0812">Transmembrane</keyword>
<dbReference type="PRINTS" id="PR00120">
    <property type="entry name" value="HATPASE"/>
</dbReference>
<dbReference type="RefSeq" id="WP_095609196.1">
    <property type="nucleotide sequence ID" value="NZ_LMVN01000026.1"/>
</dbReference>
<dbReference type="Proteomes" id="UP000246004">
    <property type="component" value="Unassembled WGS sequence"/>
</dbReference>
<dbReference type="EMBL" id="LMVN01000026">
    <property type="protein sequence ID" value="PAV06765.1"/>
    <property type="molecule type" value="Genomic_DNA"/>
</dbReference>
<evidence type="ECO:0000313" key="13">
    <source>
        <dbReference type="Proteomes" id="UP000246004"/>
    </source>
</evidence>
<keyword evidence="11" id="KW-0378">Hydrolase</keyword>
<reference evidence="11 13" key="1">
    <citation type="submission" date="2016-04" db="EMBL/GenBank/DDBJ databases">
        <title>Genome sequence of Methanosphaera cuniculi DSM 4103.</title>
        <authorList>
            <person name="Poehlein A."/>
            <person name="Seedorf H."/>
            <person name="Daniel R."/>
        </authorList>
    </citation>
    <scope>NUCLEOTIDE SEQUENCE [LARGE SCALE GENOMIC DNA]</scope>
    <source>
        <strain evidence="11 13">DSM 4103</strain>
    </source>
</reference>
<feature type="transmembrane region" description="Helical" evidence="8">
    <location>
        <begin position="266"/>
        <end position="291"/>
    </location>
</feature>
<dbReference type="InterPro" id="IPR006068">
    <property type="entry name" value="ATPase_P-typ_cation-transptr_C"/>
</dbReference>
<dbReference type="Pfam" id="PF13246">
    <property type="entry name" value="Cation_ATPase"/>
    <property type="match status" value="1"/>
</dbReference>
<dbReference type="SMART" id="SM00831">
    <property type="entry name" value="Cation_ATPase_N"/>
    <property type="match status" value="1"/>
</dbReference>
<dbReference type="Gene3D" id="2.70.150.10">
    <property type="entry name" value="Calcium-transporting ATPase, cytoplasmic transduction domain A"/>
    <property type="match status" value="1"/>
</dbReference>
<feature type="transmembrane region" description="Helical" evidence="8">
    <location>
        <begin position="809"/>
        <end position="829"/>
    </location>
</feature>
<evidence type="ECO:0000313" key="10">
    <source>
        <dbReference type="EMBL" id="PAV06765.1"/>
    </source>
</evidence>
<dbReference type="InterPro" id="IPR023214">
    <property type="entry name" value="HAD_sf"/>
</dbReference>
<evidence type="ECO:0000313" key="12">
    <source>
        <dbReference type="Proteomes" id="UP000217528"/>
    </source>
</evidence>
<evidence type="ECO:0000256" key="3">
    <source>
        <dbReference type="ARBA" id="ARBA00022741"/>
    </source>
</evidence>
<dbReference type="EC" id="3.6.3.8" evidence="11"/>
<dbReference type="SUPFAM" id="SSF81653">
    <property type="entry name" value="Calcium ATPase, transduction domain A"/>
    <property type="match status" value="1"/>
</dbReference>
<dbReference type="InterPro" id="IPR023298">
    <property type="entry name" value="ATPase_P-typ_TM_dom_sf"/>
</dbReference>
<evidence type="ECO:0000256" key="1">
    <source>
        <dbReference type="ARBA" id="ARBA00004141"/>
    </source>
</evidence>
<gene>
    <name evidence="10" type="ORF">ASJ82_06325</name>
    <name evidence="11" type="ORF">MSCUN_05170</name>
</gene>
<keyword evidence="5" id="KW-1278">Translocase</keyword>
<evidence type="ECO:0000256" key="7">
    <source>
        <dbReference type="ARBA" id="ARBA00023136"/>
    </source>
</evidence>
<dbReference type="InterPro" id="IPR023299">
    <property type="entry name" value="ATPase_P-typ_cyto_dom_N"/>
</dbReference>
<feature type="transmembrane region" description="Helical" evidence="8">
    <location>
        <begin position="777"/>
        <end position="797"/>
    </location>
</feature>
<keyword evidence="6 8" id="KW-1133">Transmembrane helix</keyword>
<dbReference type="FunFam" id="3.40.50.1000:FF:000028">
    <property type="entry name" value="Calcium-transporting P-type ATPase, putative"/>
    <property type="match status" value="1"/>
</dbReference>
<comment type="caution">
    <text evidence="10">The sequence shown here is derived from an EMBL/GenBank/DDBJ whole genome shotgun (WGS) entry which is preliminary data.</text>
</comment>
<dbReference type="InterPro" id="IPR036412">
    <property type="entry name" value="HAD-like_sf"/>
</dbReference>
<dbReference type="Pfam" id="PF00122">
    <property type="entry name" value="E1-E2_ATPase"/>
    <property type="match status" value="1"/>
</dbReference>
<dbReference type="SFLD" id="SFLDF00027">
    <property type="entry name" value="p-type_atpase"/>
    <property type="match status" value="1"/>
</dbReference>
<dbReference type="PROSITE" id="PS00154">
    <property type="entry name" value="ATPASE_E1_E2"/>
    <property type="match status" value="1"/>
</dbReference>
<dbReference type="InterPro" id="IPR059000">
    <property type="entry name" value="ATPase_P-type_domA"/>
</dbReference>
<dbReference type="NCBIfam" id="TIGR01494">
    <property type="entry name" value="ATPase_P-type"/>
    <property type="match status" value="2"/>
</dbReference>
<sequence length="837" mass="91956">MTKWEEIDETTVLKKLETTTNGLSTNEANIRLEKNGKNVLKEEKKDSNLKKFLTQFSEPLMILLILAAIVSALIGDMLDSGVIFFVVILNAYLGYSQENKAENAMQKLKSITKNTAIVIRDGKQQQINAEDIVVGDIVVLEEGDCVPADMRIIEEYEVKIDESALTGESLPIKKYSKADDDNSHSNIAFMDTFISMGRAKGAVIATGMDTEIGKIASMIQHDDKSKTPLEIKIAKLGKMLGLLSIVICVIIVILELLQGIPLAETFMTAVSLAVAAIPEGLPAILTLTLALGMQKMAKNNVIIRKLLAVETLGSCSVICTDKTGTLTKNQLTVTKSYLTNPNMGYMISALCNNARIDGDKKIGDPTDIAALEFAYENNFKNTNTTRLNEIPLDSIRKRMATINKINDDDYILIKGAPELLLNMCTYIDNNGKIIKLDENTKNEIQNKITSYTNDALRVLLLAYKKIDNYQDQSIEELECDLTFVGIIGMMDPPRENVKHAIQTCNNAGINVKMITGDHKNTASAIAKLVGIKNPENVITGSELKKLSDDELQEKIVNTNVFARVFPEQKVRIVKAVEANGEVVSMTGDGINDAPALTAADIGVAMGSGTDVAKESSDMVLQDDNFSTIIYAVEEGRTIYSNIKRFIKYQLSTNIAAIFTILLSSILAIPLPFNPIQLLCINIIMDGPPAQSLGMEGSDENIMNIPPSDENILSKDNLTHITLIGIIMGLGTLGLYLYEISIGTTHLVASTIAFTVFVVYQLFNVFNCRSKSNKKNKTLIIAVIGSFILQLCAIYLPFLQPIFRTTAIPLTSWILIVVVAFTVLIAEQIIRRFENNII</sequence>
<organism evidence="10 12">
    <name type="scientific">Methanosphaera cuniculi</name>
    <dbReference type="NCBI Taxonomy" id="1077256"/>
    <lineage>
        <taxon>Archaea</taxon>
        <taxon>Methanobacteriati</taxon>
        <taxon>Methanobacteriota</taxon>
        <taxon>Methanomada group</taxon>
        <taxon>Methanobacteria</taxon>
        <taxon>Methanobacteriales</taxon>
        <taxon>Methanobacteriaceae</taxon>
        <taxon>Methanosphaera</taxon>
    </lineage>
</organism>
<dbReference type="EMBL" id="LWMS01000011">
    <property type="protein sequence ID" value="PWL08587.1"/>
    <property type="molecule type" value="Genomic_DNA"/>
</dbReference>
<proteinExistence type="predicted"/>
<keyword evidence="3" id="KW-0547">Nucleotide-binding</keyword>
<dbReference type="SFLD" id="SFLDS00003">
    <property type="entry name" value="Haloacid_Dehalogenase"/>
    <property type="match status" value="1"/>
</dbReference>
<dbReference type="GO" id="GO:0016020">
    <property type="term" value="C:membrane"/>
    <property type="evidence" value="ECO:0007669"/>
    <property type="project" value="UniProtKB-SubCell"/>
</dbReference>
<keyword evidence="7 8" id="KW-0472">Membrane</keyword>
<evidence type="ECO:0000259" key="9">
    <source>
        <dbReference type="SMART" id="SM00831"/>
    </source>
</evidence>
<accession>A0A2A2HBN0</accession>
<dbReference type="SUPFAM" id="SSF56784">
    <property type="entry name" value="HAD-like"/>
    <property type="match status" value="1"/>
</dbReference>
<evidence type="ECO:0000313" key="11">
    <source>
        <dbReference type="EMBL" id="PWL08587.1"/>
    </source>
</evidence>
<protein>
    <submittedName>
        <fullName evidence="10 11">ATPase</fullName>
        <ecNumber evidence="11">3.6.3.8</ecNumber>
    </submittedName>
</protein>
<dbReference type="InterPro" id="IPR008250">
    <property type="entry name" value="ATPase_P-typ_transduc_dom_A_sf"/>
</dbReference>
<feature type="transmembrane region" description="Helical" evidence="8">
    <location>
        <begin position="743"/>
        <end position="765"/>
    </location>
</feature>
<evidence type="ECO:0000256" key="4">
    <source>
        <dbReference type="ARBA" id="ARBA00022840"/>
    </source>
</evidence>
<feature type="domain" description="Cation-transporting P-type ATPase N-terminal" evidence="9">
    <location>
        <begin position="3"/>
        <end position="76"/>
    </location>
</feature>
<keyword evidence="4" id="KW-0067">ATP-binding</keyword>
<dbReference type="SUPFAM" id="SSF81665">
    <property type="entry name" value="Calcium ATPase, transmembrane domain M"/>
    <property type="match status" value="1"/>
</dbReference>
<dbReference type="AlphaFoldDB" id="A0A2A2HBN0"/>
<comment type="subcellular location">
    <subcellularLocation>
        <location evidence="1">Membrane</location>
        <topology evidence="1">Multi-pass membrane protein</topology>
    </subcellularLocation>
</comment>
<evidence type="ECO:0000256" key="5">
    <source>
        <dbReference type="ARBA" id="ARBA00022967"/>
    </source>
</evidence>
<dbReference type="InterPro" id="IPR001757">
    <property type="entry name" value="P_typ_ATPase"/>
</dbReference>
<dbReference type="Gene3D" id="3.40.1110.10">
    <property type="entry name" value="Calcium-transporting ATPase, cytoplasmic domain N"/>
    <property type="match status" value="1"/>
</dbReference>
<dbReference type="Gene3D" id="1.20.1110.10">
    <property type="entry name" value="Calcium-transporting ATPase, transmembrane domain"/>
    <property type="match status" value="2"/>
</dbReference>
<dbReference type="InterPro" id="IPR004014">
    <property type="entry name" value="ATPase_P-typ_cation-transptr_N"/>
</dbReference>
<dbReference type="PRINTS" id="PR00119">
    <property type="entry name" value="CATATPASE"/>
</dbReference>
<dbReference type="Proteomes" id="UP000217528">
    <property type="component" value="Unassembled WGS sequence"/>
</dbReference>
<dbReference type="Pfam" id="PF08282">
    <property type="entry name" value="Hydrolase_3"/>
    <property type="match status" value="1"/>
</dbReference>
<evidence type="ECO:0000256" key="8">
    <source>
        <dbReference type="SAM" id="Phobius"/>
    </source>
</evidence>
<keyword evidence="12" id="KW-1185">Reference proteome</keyword>
<name>A0A2A2HBN0_9EURY</name>